<name>A0A5Z1V5M2_CAMCO</name>
<dbReference type="Pfam" id="PF13332">
    <property type="entry name" value="Fil_haemagg_2"/>
    <property type="match status" value="2"/>
</dbReference>
<gene>
    <name evidence="1" type="ORF">CJD00_05550</name>
</gene>
<dbReference type="Proteomes" id="UP000361993">
    <property type="component" value="Unassembled WGS sequence"/>
</dbReference>
<sequence length="229" mass="23991">MDGVLSTNIKGANVGIVSNQDVNIITSNINANNVNIKDAHELSKTKTDGVYLKPVEISYESANLETSKSISSTLNSKGDININTNGNIAITGSTLQADKSANLNGENITIENGENKISSSSHSSTSSIAGYKQSSVNTDASLVSSSQIQSDILNLNAQKNVSIKGSELNGGEIDIKADKVDFIAAQNKTHTESDSIAIGVFANANLELTGNGVAVNYSFVQDKANARLL</sequence>
<evidence type="ECO:0000313" key="1">
    <source>
        <dbReference type="EMBL" id="EAK1509725.1"/>
    </source>
</evidence>
<dbReference type="InterPro" id="IPR025157">
    <property type="entry name" value="Hemagglutinin_rpt"/>
</dbReference>
<reference evidence="1 2" key="1">
    <citation type="submission" date="2018-05" db="EMBL/GenBank/DDBJ databases">
        <authorList>
            <consortium name="GenomeTrakr network: Whole genome sequencing for foodborne pathogen traceback"/>
        </authorList>
    </citation>
    <scope>NUCLEOTIDE SEQUENCE [LARGE SCALE GENOMIC DNA]</scope>
    <source>
        <strain evidence="1 2">NC_C6016</strain>
    </source>
</reference>
<evidence type="ECO:0000313" key="2">
    <source>
        <dbReference type="Proteomes" id="UP000361993"/>
    </source>
</evidence>
<organism evidence="1 2">
    <name type="scientific">Campylobacter coli</name>
    <dbReference type="NCBI Taxonomy" id="195"/>
    <lineage>
        <taxon>Bacteria</taxon>
        <taxon>Pseudomonadati</taxon>
        <taxon>Campylobacterota</taxon>
        <taxon>Epsilonproteobacteria</taxon>
        <taxon>Campylobacterales</taxon>
        <taxon>Campylobacteraceae</taxon>
        <taxon>Campylobacter</taxon>
    </lineage>
</organism>
<dbReference type="AlphaFoldDB" id="A0A5Z1V5M2"/>
<proteinExistence type="predicted"/>
<protein>
    <submittedName>
        <fullName evidence="1">Uncharacterized protein</fullName>
    </submittedName>
</protein>
<dbReference type="GO" id="GO:0003824">
    <property type="term" value="F:catalytic activity"/>
    <property type="evidence" value="ECO:0007669"/>
    <property type="project" value="UniProtKB-ARBA"/>
</dbReference>
<dbReference type="EMBL" id="AACDUL010000008">
    <property type="protein sequence ID" value="EAK1509725.1"/>
    <property type="molecule type" value="Genomic_DNA"/>
</dbReference>
<accession>A0A5Z1V5M2</accession>
<comment type="caution">
    <text evidence="1">The sequence shown here is derived from an EMBL/GenBank/DDBJ whole genome shotgun (WGS) entry which is preliminary data.</text>
</comment>